<keyword evidence="1" id="KW-0949">S-adenosyl-L-methionine</keyword>
<evidence type="ECO:0000259" key="3">
    <source>
        <dbReference type="Pfam" id="PF01887"/>
    </source>
</evidence>
<feature type="domain" description="S-adenosyl-l-methionine hydroxide adenosyltransferase C-terminal" evidence="4">
    <location>
        <begin position="173"/>
        <end position="252"/>
    </location>
</feature>
<dbReference type="AlphaFoldDB" id="A0A5B8NNG3"/>
<reference evidence="5" key="1">
    <citation type="submission" date="2019-08" db="EMBL/GenBank/DDBJ databases">
        <title>Carotenoids and Carotenoid Binding Proteins in the Halophilic Cyanobacterium Euhalothece sp. ZM00.</title>
        <authorList>
            <person name="Cho S.M."/>
            <person name="Song J.Y."/>
            <person name="Park Y.-I."/>
        </authorList>
    </citation>
    <scope>NUCLEOTIDE SEQUENCE [LARGE SCALE GENOMIC DNA]</scope>
    <source>
        <strain evidence="5">Z-M001</strain>
    </source>
</reference>
<dbReference type="PANTHER" id="PTHR35092:SF1">
    <property type="entry name" value="CHLORINASE MJ1651"/>
    <property type="match status" value="1"/>
</dbReference>
<keyword evidence="6" id="KW-1185">Reference proteome</keyword>
<evidence type="ECO:0000256" key="2">
    <source>
        <dbReference type="ARBA" id="ARBA00024035"/>
    </source>
</evidence>
<dbReference type="Pfam" id="PF01887">
    <property type="entry name" value="SAM_HAT_N"/>
    <property type="match status" value="1"/>
</dbReference>
<protein>
    <submittedName>
        <fullName evidence="5">SAM-dependent chlorinase/fluorinase</fullName>
    </submittedName>
</protein>
<dbReference type="KEGG" id="enn:FRE64_13200"/>
<evidence type="ECO:0000259" key="4">
    <source>
        <dbReference type="Pfam" id="PF20257"/>
    </source>
</evidence>
<evidence type="ECO:0000313" key="6">
    <source>
        <dbReference type="Proteomes" id="UP000318453"/>
    </source>
</evidence>
<dbReference type="InterPro" id="IPR046469">
    <property type="entry name" value="SAM_HAT_N"/>
</dbReference>
<dbReference type="InterPro" id="IPR023227">
    <property type="entry name" value="SAM_OH_AdoTrfase_C_sf"/>
</dbReference>
<accession>A0A5B8NNG3</accession>
<dbReference type="PANTHER" id="PTHR35092">
    <property type="entry name" value="CHLORINASE MJ1651"/>
    <property type="match status" value="1"/>
</dbReference>
<name>A0A5B8NNG3_9CHRO</name>
<dbReference type="OrthoDB" id="9792195at2"/>
<dbReference type="InterPro" id="IPR046470">
    <property type="entry name" value="SAM_HAT_C"/>
</dbReference>
<gene>
    <name evidence="5" type="ORF">FRE64_13200</name>
</gene>
<dbReference type="EMBL" id="CP042326">
    <property type="protein sequence ID" value="QDZ40813.1"/>
    <property type="molecule type" value="Genomic_DNA"/>
</dbReference>
<evidence type="ECO:0000313" key="5">
    <source>
        <dbReference type="EMBL" id="QDZ40813.1"/>
    </source>
</evidence>
<feature type="domain" description="S-adenosyl-l-methionine hydroxide adenosyltransferase N-terminal" evidence="3">
    <location>
        <begin position="2"/>
        <end position="148"/>
    </location>
</feature>
<dbReference type="Proteomes" id="UP000318453">
    <property type="component" value="Chromosome"/>
</dbReference>
<dbReference type="SUPFAM" id="SSF102522">
    <property type="entry name" value="Bacterial fluorinating enzyme, N-terminal domain"/>
    <property type="match status" value="1"/>
</dbReference>
<dbReference type="Gene3D" id="3.40.50.10790">
    <property type="entry name" value="S-adenosyl-l-methionine hydroxide adenosyltransferase, N-terminal"/>
    <property type="match status" value="1"/>
</dbReference>
<dbReference type="PIRSF" id="PIRSF006779">
    <property type="entry name" value="UCP006779"/>
    <property type="match status" value="1"/>
</dbReference>
<evidence type="ECO:0000256" key="1">
    <source>
        <dbReference type="ARBA" id="ARBA00022691"/>
    </source>
</evidence>
<organism evidence="5 6">
    <name type="scientific">Euhalothece natronophila Z-M001</name>
    <dbReference type="NCBI Taxonomy" id="522448"/>
    <lineage>
        <taxon>Bacteria</taxon>
        <taxon>Bacillati</taxon>
        <taxon>Cyanobacteriota</taxon>
        <taxon>Cyanophyceae</taxon>
        <taxon>Oscillatoriophycideae</taxon>
        <taxon>Chroococcales</taxon>
        <taxon>Halothecacae</taxon>
        <taxon>Halothece cluster</taxon>
        <taxon>Euhalothece</taxon>
    </lineage>
</organism>
<dbReference type="Pfam" id="PF20257">
    <property type="entry name" value="SAM_HAT_C"/>
    <property type="match status" value="1"/>
</dbReference>
<dbReference type="SUPFAM" id="SSF101852">
    <property type="entry name" value="Bacterial fluorinating enzyme, C-terminal domain"/>
    <property type="match status" value="1"/>
</dbReference>
<dbReference type="InterPro" id="IPR002747">
    <property type="entry name" value="SAM_OH_AdoTrfase"/>
</dbReference>
<proteinExistence type="inferred from homology"/>
<dbReference type="InterPro" id="IPR023228">
    <property type="entry name" value="SAM_OH_AdoTrfase_N_sf"/>
</dbReference>
<sequence length="257" mass="28412">MLTLTTDFGLKDPYVGIMKGVIATINREVPIIDLTHQIPPQNILAGRFSLLNSIPYFPRGTIHLAVVDPGVGSERQGCAIQFSQGFLVGPNNGLFSGILAQFPPEKIVTLTNPKYWRTQEVSSTFHGRDIFAPVAAYLATGVPIENLGKEILKEELIDVSFPRPEIKQNTIIGYIQYIDYFGNLISNIPASRVYNKQWSVSIKNDNIESKNTYSESDPQELVAIIGSHGWIEIAMNQGNASEALSLNYGDVIKVNLF</sequence>
<comment type="similarity">
    <text evidence="2">Belongs to the SAM hydrolase / SAM-dependent halogenase family.</text>
</comment>
<dbReference type="Gene3D" id="2.40.30.90">
    <property type="entry name" value="Bacterial fluorinating enzyme like"/>
    <property type="match status" value="1"/>
</dbReference>